<reference evidence="1 2" key="1">
    <citation type="submission" date="2019-01" db="EMBL/GenBank/DDBJ databases">
        <title>Sequencing of cultivated peanut Arachis hypogaea provides insights into genome evolution and oil improvement.</title>
        <authorList>
            <person name="Chen X."/>
        </authorList>
    </citation>
    <scope>NUCLEOTIDE SEQUENCE [LARGE SCALE GENOMIC DNA]</scope>
    <source>
        <strain evidence="2">cv. Fuhuasheng</strain>
        <tissue evidence="1">Leaves</tissue>
    </source>
</reference>
<sequence length="261" mass="29779">MAQNIISEITEEVRVLSQKYDKWFVVTGGVSKLYLDVVSKGEEGGWSAIVIAMQVKNDYVQQVKEGDNIETDVAAENEQDETNSDNDSDDEEFIPSDLEVDSADDVHFTNSEEEYDDASGFEELTSAKDSERVDKGKRVMNGDFSDEEGFNSDEVDLEYEVGGDSDDEDGQGEDNYEAIAIQFIRIYKWEVEIVFASREEFKDTVTSYAIQTRRGLRYAKLDLVRVRVVRQPGCPFWLYTAKMREEATWKLRSMNLKHTCG</sequence>
<organism evidence="1 2">
    <name type="scientific">Arachis hypogaea</name>
    <name type="common">Peanut</name>
    <dbReference type="NCBI Taxonomy" id="3818"/>
    <lineage>
        <taxon>Eukaryota</taxon>
        <taxon>Viridiplantae</taxon>
        <taxon>Streptophyta</taxon>
        <taxon>Embryophyta</taxon>
        <taxon>Tracheophyta</taxon>
        <taxon>Spermatophyta</taxon>
        <taxon>Magnoliopsida</taxon>
        <taxon>eudicotyledons</taxon>
        <taxon>Gunneridae</taxon>
        <taxon>Pentapetalae</taxon>
        <taxon>rosids</taxon>
        <taxon>fabids</taxon>
        <taxon>Fabales</taxon>
        <taxon>Fabaceae</taxon>
        <taxon>Papilionoideae</taxon>
        <taxon>50 kb inversion clade</taxon>
        <taxon>dalbergioids sensu lato</taxon>
        <taxon>Dalbergieae</taxon>
        <taxon>Pterocarpus clade</taxon>
        <taxon>Arachis</taxon>
    </lineage>
</organism>
<name>A0A445DXH6_ARAHY</name>
<protein>
    <submittedName>
        <fullName evidence="1">Uncharacterized protein</fullName>
    </submittedName>
</protein>
<evidence type="ECO:0000313" key="2">
    <source>
        <dbReference type="Proteomes" id="UP000289738"/>
    </source>
</evidence>
<proteinExistence type="predicted"/>
<gene>
    <name evidence="1" type="ORF">Ahy_A03g014354</name>
</gene>
<keyword evidence="2" id="KW-1185">Reference proteome</keyword>
<dbReference type="EMBL" id="SDMP01000003">
    <property type="protein sequence ID" value="RYR67898.1"/>
    <property type="molecule type" value="Genomic_DNA"/>
</dbReference>
<evidence type="ECO:0000313" key="1">
    <source>
        <dbReference type="EMBL" id="RYR67898.1"/>
    </source>
</evidence>
<dbReference type="AlphaFoldDB" id="A0A445DXH6"/>
<comment type="caution">
    <text evidence="1">The sequence shown here is derived from an EMBL/GenBank/DDBJ whole genome shotgun (WGS) entry which is preliminary data.</text>
</comment>
<dbReference type="Proteomes" id="UP000289738">
    <property type="component" value="Chromosome A03"/>
</dbReference>
<accession>A0A445DXH6</accession>